<dbReference type="EMBL" id="CAOJ01009005">
    <property type="protein sequence ID" value="CCO31935.1"/>
    <property type="molecule type" value="Genomic_DNA"/>
</dbReference>
<protein>
    <submittedName>
        <fullName evidence="2">Uncharacterized protein</fullName>
    </submittedName>
</protein>
<accession>M5BZ83</accession>
<dbReference type="HOGENOM" id="CLU_044634_0_0_1"/>
<comment type="caution">
    <text evidence="2">The sequence shown here is derived from an EMBL/GenBank/DDBJ whole genome shotgun (WGS) entry which is preliminary data.</text>
</comment>
<evidence type="ECO:0000313" key="3">
    <source>
        <dbReference type="Proteomes" id="UP000012065"/>
    </source>
</evidence>
<evidence type="ECO:0000256" key="1">
    <source>
        <dbReference type="SAM" id="MobiDB-lite"/>
    </source>
</evidence>
<gene>
    <name evidence="2" type="ORF">BN14_05987</name>
</gene>
<sequence>MSEAVRSMIAEAIRRRKELEEQQEQGQQVIKQDDHKGSLPPANQLLGENEEPEPSQSHKTSSRRRRCSPSTDLDTPKERQQKYASFTEGECDRFSLRGSRRTLVMNFAKRYETNQANSGVRAYLASGAFKDHAMDDLVCNHALYKVDKAIIKDEDSRSILNTQMRNKLTALRNAIKEKLETAVENGHCLNQVIFDIMPKKIEVTIEHRQRWAWIICRSKSDDTSKFWKALDKFMSDAELTLTKQVPNKRDCDEIRTQMYATALENHEKNYPNQIPAREQVDAPSWQIMLECSLVKYHSF</sequence>
<dbReference type="Proteomes" id="UP000012065">
    <property type="component" value="Unassembled WGS sequence"/>
</dbReference>
<feature type="region of interest" description="Disordered" evidence="1">
    <location>
        <begin position="16"/>
        <end position="84"/>
    </location>
</feature>
<reference evidence="2 3" key="1">
    <citation type="journal article" date="2013" name="J. Biotechnol.">
        <title>Establishment and interpretation of the genome sequence of the phytopathogenic fungus Rhizoctonia solani AG1-IB isolate 7/3/14.</title>
        <authorList>
            <person name="Wibberg D.W."/>
            <person name="Jelonek L.J."/>
            <person name="Rupp O.R."/>
            <person name="Hennig M.H."/>
            <person name="Eikmeyer F.E."/>
            <person name="Goesmann A.G."/>
            <person name="Hartmann A.H."/>
            <person name="Borriss R.B."/>
            <person name="Grosch R.G."/>
            <person name="Puehler A.P."/>
            <person name="Schlueter A.S."/>
        </authorList>
    </citation>
    <scope>NUCLEOTIDE SEQUENCE [LARGE SCALE GENOMIC DNA]</scope>
    <source>
        <strain evidence="3">AG1-IB / isolate 7/3/14</strain>
    </source>
</reference>
<dbReference type="AlphaFoldDB" id="M5BZ83"/>
<organism evidence="2 3">
    <name type="scientific">Thanatephorus cucumeris (strain AG1-IB / isolate 7/3/14)</name>
    <name type="common">Lettuce bottom rot fungus</name>
    <name type="synonym">Rhizoctonia solani</name>
    <dbReference type="NCBI Taxonomy" id="1108050"/>
    <lineage>
        <taxon>Eukaryota</taxon>
        <taxon>Fungi</taxon>
        <taxon>Dikarya</taxon>
        <taxon>Basidiomycota</taxon>
        <taxon>Agaricomycotina</taxon>
        <taxon>Agaricomycetes</taxon>
        <taxon>Cantharellales</taxon>
        <taxon>Ceratobasidiaceae</taxon>
        <taxon>Rhizoctonia</taxon>
        <taxon>Rhizoctonia solani AG-1</taxon>
    </lineage>
</organism>
<name>M5BZ83_THACB</name>
<proteinExistence type="predicted"/>
<evidence type="ECO:0000313" key="2">
    <source>
        <dbReference type="EMBL" id="CCO31935.1"/>
    </source>
</evidence>